<dbReference type="GO" id="GO:0046656">
    <property type="term" value="P:folic acid biosynthetic process"/>
    <property type="evidence" value="ECO:0007669"/>
    <property type="project" value="UniProtKB-KW"/>
</dbReference>
<dbReference type="PANTHER" id="PTHR20941:SF1">
    <property type="entry name" value="FOLIC ACID SYNTHESIS PROTEIN FOL1"/>
    <property type="match status" value="1"/>
</dbReference>
<evidence type="ECO:0000256" key="7">
    <source>
        <dbReference type="ARBA" id="ARBA00022679"/>
    </source>
</evidence>
<evidence type="ECO:0000256" key="10">
    <source>
        <dbReference type="ARBA" id="ARBA00022909"/>
    </source>
</evidence>
<dbReference type="CDD" id="cd00739">
    <property type="entry name" value="DHPS"/>
    <property type="match status" value="1"/>
</dbReference>
<dbReference type="OrthoDB" id="9811744at2"/>
<keyword evidence="14" id="KW-1185">Reference proteome</keyword>
<dbReference type="FunFam" id="3.20.20.20:FF:000006">
    <property type="entry name" value="Dihydropteroate synthase"/>
    <property type="match status" value="1"/>
</dbReference>
<evidence type="ECO:0000256" key="11">
    <source>
        <dbReference type="ARBA" id="ARBA00030193"/>
    </source>
</evidence>
<dbReference type="EC" id="2.5.1.15" evidence="5"/>
<dbReference type="Proteomes" id="UP000218831">
    <property type="component" value="Unassembled WGS sequence"/>
</dbReference>
<gene>
    <name evidence="13" type="primary">folP</name>
    <name evidence="13" type="ORF">CK503_02705</name>
</gene>
<evidence type="ECO:0000313" key="14">
    <source>
        <dbReference type="Proteomes" id="UP000218831"/>
    </source>
</evidence>
<sequence>MGILNATPDSFSDGGNFNEVEAALGRIGLMISQGAHIIDIGGESTRPGSEPVTEQEELDRVLPILEQALTQFPDTFFSIDTTKYRVAEEALKLGTHFVNDVSGLQKEPRFVDLCVQYNAGYVMMHSQGNPKTMQKDPTYDEVITDIKQFLKKRIDQAKEKGLKNVIVDPGIGFGKTLDHNLKLIAHLEELQDLGCPILVGASRKSMIGQVLNDRPVDDRLTGTIAVHYHAMLNGANIIRVHDVKEAHDSLQVFNAITSAE</sequence>
<feature type="domain" description="Pterin-binding" evidence="12">
    <location>
        <begin position="1"/>
        <end position="251"/>
    </location>
</feature>
<dbReference type="EMBL" id="NSKE01000002">
    <property type="protein sequence ID" value="PAU95129.1"/>
    <property type="molecule type" value="Genomic_DNA"/>
</dbReference>
<comment type="similarity">
    <text evidence="4">Belongs to the DHPS family.</text>
</comment>
<keyword evidence="7" id="KW-0808">Transferase</keyword>
<dbReference type="GO" id="GO:0005829">
    <property type="term" value="C:cytosol"/>
    <property type="evidence" value="ECO:0007669"/>
    <property type="project" value="TreeGrafter"/>
</dbReference>
<dbReference type="InterPro" id="IPR000489">
    <property type="entry name" value="Pterin-binding_dom"/>
</dbReference>
<dbReference type="GO" id="GO:0004156">
    <property type="term" value="F:dihydropteroate synthase activity"/>
    <property type="evidence" value="ECO:0007669"/>
    <property type="project" value="UniProtKB-EC"/>
</dbReference>
<dbReference type="InterPro" id="IPR045031">
    <property type="entry name" value="DHP_synth-like"/>
</dbReference>
<evidence type="ECO:0000256" key="9">
    <source>
        <dbReference type="ARBA" id="ARBA00022842"/>
    </source>
</evidence>
<dbReference type="GO" id="GO:0046654">
    <property type="term" value="P:tetrahydrofolate biosynthetic process"/>
    <property type="evidence" value="ECO:0007669"/>
    <property type="project" value="TreeGrafter"/>
</dbReference>
<dbReference type="InterPro" id="IPR011005">
    <property type="entry name" value="Dihydropteroate_synth-like_sf"/>
</dbReference>
<organism evidence="13 14">
    <name type="scientific">Fodinibius salipaludis</name>
    <dbReference type="NCBI Taxonomy" id="2032627"/>
    <lineage>
        <taxon>Bacteria</taxon>
        <taxon>Pseudomonadati</taxon>
        <taxon>Balneolota</taxon>
        <taxon>Balneolia</taxon>
        <taxon>Balneolales</taxon>
        <taxon>Balneolaceae</taxon>
        <taxon>Fodinibius</taxon>
    </lineage>
</organism>
<proteinExistence type="inferred from homology"/>
<dbReference type="NCBIfam" id="TIGR01496">
    <property type="entry name" value="DHPS"/>
    <property type="match status" value="1"/>
</dbReference>
<dbReference type="Gene3D" id="3.20.20.20">
    <property type="entry name" value="Dihydropteroate synthase-like"/>
    <property type="match status" value="1"/>
</dbReference>
<dbReference type="Pfam" id="PF00809">
    <property type="entry name" value="Pterin_bind"/>
    <property type="match status" value="1"/>
</dbReference>
<dbReference type="InterPro" id="IPR006390">
    <property type="entry name" value="DHP_synth_dom"/>
</dbReference>
<keyword evidence="10" id="KW-0289">Folate biosynthesis</keyword>
<evidence type="ECO:0000259" key="12">
    <source>
        <dbReference type="PROSITE" id="PS50972"/>
    </source>
</evidence>
<keyword evidence="9" id="KW-0460">Magnesium</keyword>
<evidence type="ECO:0000313" key="13">
    <source>
        <dbReference type="EMBL" id="PAU95129.1"/>
    </source>
</evidence>
<comment type="caution">
    <text evidence="13">The sequence shown here is derived from an EMBL/GenBank/DDBJ whole genome shotgun (WGS) entry which is preliminary data.</text>
</comment>
<comment type="cofactor">
    <cofactor evidence="2">
        <name>Mg(2+)</name>
        <dbReference type="ChEBI" id="CHEBI:18420"/>
    </cofactor>
</comment>
<dbReference type="PROSITE" id="PS00793">
    <property type="entry name" value="DHPS_2"/>
    <property type="match status" value="1"/>
</dbReference>
<dbReference type="SUPFAM" id="SSF51717">
    <property type="entry name" value="Dihydropteroate synthetase-like"/>
    <property type="match status" value="1"/>
</dbReference>
<evidence type="ECO:0000256" key="6">
    <source>
        <dbReference type="ARBA" id="ARBA00016919"/>
    </source>
</evidence>
<evidence type="ECO:0000256" key="8">
    <source>
        <dbReference type="ARBA" id="ARBA00022723"/>
    </source>
</evidence>
<evidence type="ECO:0000256" key="2">
    <source>
        <dbReference type="ARBA" id="ARBA00001946"/>
    </source>
</evidence>
<accession>A0A2A2GE27</accession>
<reference evidence="13 14" key="1">
    <citation type="submission" date="2017-08" db="EMBL/GenBank/DDBJ databases">
        <title>Aliifodinibius alkalisoli sp. nov., isolated from saline alkaline soil.</title>
        <authorList>
            <person name="Liu D."/>
            <person name="Zhang G."/>
        </authorList>
    </citation>
    <scope>NUCLEOTIDE SEQUENCE [LARGE SCALE GENOMIC DNA]</scope>
    <source>
        <strain evidence="13 14">WN023</strain>
    </source>
</reference>
<comment type="catalytic activity">
    <reaction evidence="1">
        <text>(7,8-dihydropterin-6-yl)methyl diphosphate + 4-aminobenzoate = 7,8-dihydropteroate + diphosphate</text>
        <dbReference type="Rhea" id="RHEA:19949"/>
        <dbReference type="ChEBI" id="CHEBI:17836"/>
        <dbReference type="ChEBI" id="CHEBI:17839"/>
        <dbReference type="ChEBI" id="CHEBI:33019"/>
        <dbReference type="ChEBI" id="CHEBI:72950"/>
        <dbReference type="EC" id="2.5.1.15"/>
    </reaction>
</comment>
<dbReference type="GO" id="GO:0046872">
    <property type="term" value="F:metal ion binding"/>
    <property type="evidence" value="ECO:0007669"/>
    <property type="project" value="UniProtKB-KW"/>
</dbReference>
<evidence type="ECO:0000256" key="3">
    <source>
        <dbReference type="ARBA" id="ARBA00004763"/>
    </source>
</evidence>
<protein>
    <recommendedName>
        <fullName evidence="6">Dihydropteroate synthase</fullName>
        <ecNumber evidence="5">2.5.1.15</ecNumber>
    </recommendedName>
    <alternativeName>
        <fullName evidence="11">Dihydropteroate pyrophosphorylase</fullName>
    </alternativeName>
</protein>
<keyword evidence="8" id="KW-0479">Metal-binding</keyword>
<dbReference type="AlphaFoldDB" id="A0A2A2GE27"/>
<comment type="pathway">
    <text evidence="3">Cofactor biosynthesis; tetrahydrofolate biosynthesis; 7,8-dihydrofolate from 2-amino-4-hydroxy-6-hydroxymethyl-7,8-dihydropteridine diphosphate and 4-aminobenzoate: step 1/2.</text>
</comment>
<evidence type="ECO:0000256" key="4">
    <source>
        <dbReference type="ARBA" id="ARBA00009503"/>
    </source>
</evidence>
<evidence type="ECO:0000256" key="5">
    <source>
        <dbReference type="ARBA" id="ARBA00012458"/>
    </source>
</evidence>
<evidence type="ECO:0000256" key="1">
    <source>
        <dbReference type="ARBA" id="ARBA00000012"/>
    </source>
</evidence>
<dbReference type="PROSITE" id="PS50972">
    <property type="entry name" value="PTERIN_BINDING"/>
    <property type="match status" value="1"/>
</dbReference>
<dbReference type="PANTHER" id="PTHR20941">
    <property type="entry name" value="FOLATE SYNTHESIS PROTEINS"/>
    <property type="match status" value="1"/>
</dbReference>
<name>A0A2A2GE27_9BACT</name>